<dbReference type="OrthoDB" id="10250730at2759"/>
<dbReference type="InterPro" id="IPR013216">
    <property type="entry name" value="Methyltransf_11"/>
</dbReference>
<comment type="caution">
    <text evidence="3">The sequence shown here is derived from an EMBL/GenBank/DDBJ whole genome shotgun (WGS) entry which is preliminary data.</text>
</comment>
<dbReference type="Pfam" id="PF08241">
    <property type="entry name" value="Methyltransf_11"/>
    <property type="match status" value="1"/>
</dbReference>
<dbReference type="GO" id="GO:0008757">
    <property type="term" value="F:S-adenosylmethionine-dependent methyltransferase activity"/>
    <property type="evidence" value="ECO:0007669"/>
    <property type="project" value="InterPro"/>
</dbReference>
<protein>
    <recommendedName>
        <fullName evidence="2">Methyltransferase type 11 domain-containing protein</fullName>
    </recommendedName>
</protein>
<accession>A0A811LLE6</accession>
<dbReference type="Gene3D" id="3.40.50.150">
    <property type="entry name" value="Vaccinia Virus protein VP39"/>
    <property type="match status" value="1"/>
</dbReference>
<dbReference type="EMBL" id="CAJFCW020000006">
    <property type="protein sequence ID" value="CAG9123579.1"/>
    <property type="molecule type" value="Genomic_DNA"/>
</dbReference>
<dbReference type="PANTHER" id="PTHR42912:SF83">
    <property type="entry name" value="METHYLTRANSFERASE TYPE 11 DOMAIN-CONTAINING PROTEIN"/>
    <property type="match status" value="1"/>
</dbReference>
<reference evidence="3" key="1">
    <citation type="submission" date="2020-09" db="EMBL/GenBank/DDBJ databases">
        <authorList>
            <person name="Kikuchi T."/>
        </authorList>
    </citation>
    <scope>NUCLEOTIDE SEQUENCE</scope>
    <source>
        <strain evidence="3">SH1</strain>
    </source>
</reference>
<dbReference type="CDD" id="cd02440">
    <property type="entry name" value="AdoMet_MTases"/>
    <property type="match status" value="1"/>
</dbReference>
<evidence type="ECO:0000256" key="1">
    <source>
        <dbReference type="SAM" id="MobiDB-lite"/>
    </source>
</evidence>
<dbReference type="Proteomes" id="UP000614601">
    <property type="component" value="Unassembled WGS sequence"/>
</dbReference>
<dbReference type="InterPro" id="IPR029063">
    <property type="entry name" value="SAM-dependent_MTases_sf"/>
</dbReference>
<dbReference type="EMBL" id="CAJFDH010000006">
    <property type="protein sequence ID" value="CAD5227748.1"/>
    <property type="molecule type" value="Genomic_DNA"/>
</dbReference>
<proteinExistence type="predicted"/>
<dbReference type="AlphaFoldDB" id="A0A811LLE6"/>
<dbReference type="PANTHER" id="PTHR42912">
    <property type="entry name" value="METHYLTRANSFERASE"/>
    <property type="match status" value="1"/>
</dbReference>
<dbReference type="SUPFAM" id="SSF53335">
    <property type="entry name" value="S-adenosyl-L-methionine-dependent methyltransferases"/>
    <property type="match status" value="1"/>
</dbReference>
<evidence type="ECO:0000259" key="2">
    <source>
        <dbReference type="Pfam" id="PF08241"/>
    </source>
</evidence>
<organism evidence="3 4">
    <name type="scientific">Bursaphelenchus okinawaensis</name>
    <dbReference type="NCBI Taxonomy" id="465554"/>
    <lineage>
        <taxon>Eukaryota</taxon>
        <taxon>Metazoa</taxon>
        <taxon>Ecdysozoa</taxon>
        <taxon>Nematoda</taxon>
        <taxon>Chromadorea</taxon>
        <taxon>Rhabditida</taxon>
        <taxon>Tylenchina</taxon>
        <taxon>Tylenchomorpha</taxon>
        <taxon>Aphelenchoidea</taxon>
        <taxon>Aphelenchoididae</taxon>
        <taxon>Bursaphelenchus</taxon>
    </lineage>
</organism>
<feature type="compositionally biased region" description="Basic and acidic residues" evidence="1">
    <location>
        <begin position="291"/>
        <end position="309"/>
    </location>
</feature>
<feature type="domain" description="Methyltransferase type 11" evidence="2">
    <location>
        <begin position="67"/>
        <end position="166"/>
    </location>
</feature>
<sequence>MKLSKFYQPVINVITSDLRVQYSRPVGGLIADRITKRWAKQNEPLVRKVVEELKIKPENKLLEFGYGCGVGIELALEHLGPRGTFYGIEASERMHKMAENKYAFEVAEEGRVVLEKLPMIIDLPFPNNFFDAVYHIDVFYFWGRASMKTILKEIMRVIKPNGLLLCGMNFKRLEGLEKWGVIGKEKWDPMNYMVHLEPVGFLDVNIKYHKLPTGEEVQLIYARKPSEEEDSTYESKMASLEKDIKEFMAMESLMKSNQRDASLVEEAGMNKQKRGITWKEETIKKTEALKKAAEDVNEEKNTENEEKSKKQAVNQ</sequence>
<dbReference type="InterPro" id="IPR050508">
    <property type="entry name" value="Methyltransf_Superfamily"/>
</dbReference>
<keyword evidence="4" id="KW-1185">Reference proteome</keyword>
<feature type="region of interest" description="Disordered" evidence="1">
    <location>
        <begin position="291"/>
        <end position="315"/>
    </location>
</feature>
<name>A0A811LLE6_9BILA</name>
<evidence type="ECO:0000313" key="4">
    <source>
        <dbReference type="Proteomes" id="UP000614601"/>
    </source>
</evidence>
<evidence type="ECO:0000313" key="3">
    <source>
        <dbReference type="EMBL" id="CAD5227748.1"/>
    </source>
</evidence>
<gene>
    <name evidence="3" type="ORF">BOKJ2_LOCUS12328</name>
</gene>
<dbReference type="Proteomes" id="UP000783686">
    <property type="component" value="Unassembled WGS sequence"/>
</dbReference>